<evidence type="ECO:0000256" key="1">
    <source>
        <dbReference type="ARBA" id="ARBA00009388"/>
    </source>
</evidence>
<evidence type="ECO:0000256" key="7">
    <source>
        <dbReference type="ARBA" id="ARBA00023049"/>
    </source>
</evidence>
<proteinExistence type="inferred from homology"/>
<dbReference type="CDD" id="cd09597">
    <property type="entry name" value="M4_TLP"/>
    <property type="match status" value="1"/>
</dbReference>
<name>A0A246GFJ6_9FLAO</name>
<dbReference type="AlphaFoldDB" id="A0A246GFJ6"/>
<keyword evidence="6" id="KW-0862">Zinc</keyword>
<dbReference type="NCBIfam" id="TIGR04183">
    <property type="entry name" value="Por_Secre_tail"/>
    <property type="match status" value="1"/>
</dbReference>
<dbReference type="InterPro" id="IPR023612">
    <property type="entry name" value="Peptidase_M4"/>
</dbReference>
<dbReference type="GO" id="GO:0004222">
    <property type="term" value="F:metalloendopeptidase activity"/>
    <property type="evidence" value="ECO:0007669"/>
    <property type="project" value="InterPro"/>
</dbReference>
<dbReference type="Pfam" id="PF01447">
    <property type="entry name" value="Peptidase_M4"/>
    <property type="match status" value="1"/>
</dbReference>
<feature type="signal peptide" evidence="9">
    <location>
        <begin position="1"/>
        <end position="27"/>
    </location>
</feature>
<accession>A0A246GFJ6</accession>
<evidence type="ECO:0000259" key="13">
    <source>
        <dbReference type="Pfam" id="PF18962"/>
    </source>
</evidence>
<dbReference type="InterPro" id="IPR050728">
    <property type="entry name" value="Zinc_Metalloprotease_M4"/>
</dbReference>
<dbReference type="Gene3D" id="3.10.170.10">
    <property type="match status" value="1"/>
</dbReference>
<evidence type="ECO:0000256" key="6">
    <source>
        <dbReference type="ARBA" id="ARBA00022833"/>
    </source>
</evidence>
<dbReference type="InterPro" id="IPR026444">
    <property type="entry name" value="Secre_tail"/>
</dbReference>
<keyword evidence="3" id="KW-0479">Metal-binding</keyword>
<protein>
    <submittedName>
        <fullName evidence="14">Uncharacterized protein</fullName>
    </submittedName>
</protein>
<dbReference type="InterPro" id="IPR011096">
    <property type="entry name" value="FTP_domain"/>
</dbReference>
<keyword evidence="7" id="KW-0482">Metalloprotease</keyword>
<evidence type="ECO:0000259" key="11">
    <source>
        <dbReference type="Pfam" id="PF02868"/>
    </source>
</evidence>
<dbReference type="Gene3D" id="3.10.450.490">
    <property type="match status" value="1"/>
</dbReference>
<dbReference type="InterPro" id="IPR013856">
    <property type="entry name" value="Peptidase_M4_domain"/>
</dbReference>
<keyword evidence="2" id="KW-0645">Protease</keyword>
<feature type="domain" description="FTP" evidence="12">
    <location>
        <begin position="69"/>
        <end position="115"/>
    </location>
</feature>
<dbReference type="GO" id="GO:0046872">
    <property type="term" value="F:metal ion binding"/>
    <property type="evidence" value="ECO:0007669"/>
    <property type="project" value="UniProtKB-KW"/>
</dbReference>
<keyword evidence="4 9" id="KW-0732">Signal</keyword>
<dbReference type="Gene3D" id="2.60.120.260">
    <property type="entry name" value="Galactose-binding domain-like"/>
    <property type="match status" value="1"/>
</dbReference>
<evidence type="ECO:0000256" key="3">
    <source>
        <dbReference type="ARBA" id="ARBA00022723"/>
    </source>
</evidence>
<feature type="active site" description="Proton donor" evidence="8">
    <location>
        <position position="508"/>
    </location>
</feature>
<dbReference type="Pfam" id="PF07504">
    <property type="entry name" value="FTP"/>
    <property type="match status" value="1"/>
</dbReference>
<dbReference type="InterPro" id="IPR001570">
    <property type="entry name" value="Peptidase_M4_C_domain"/>
</dbReference>
<dbReference type="SUPFAM" id="SSF55486">
    <property type="entry name" value="Metalloproteases ('zincins'), catalytic domain"/>
    <property type="match status" value="1"/>
</dbReference>
<dbReference type="Proteomes" id="UP000197768">
    <property type="component" value="Unassembled WGS sequence"/>
</dbReference>
<evidence type="ECO:0000259" key="12">
    <source>
        <dbReference type="Pfam" id="PF07504"/>
    </source>
</evidence>
<dbReference type="PRINTS" id="PR00730">
    <property type="entry name" value="THERMOLYSIN"/>
</dbReference>
<evidence type="ECO:0000256" key="4">
    <source>
        <dbReference type="ARBA" id="ARBA00022729"/>
    </source>
</evidence>
<evidence type="ECO:0000259" key="10">
    <source>
        <dbReference type="Pfam" id="PF01447"/>
    </source>
</evidence>
<comment type="similarity">
    <text evidence="1">Belongs to the peptidase M4 family.</text>
</comment>
<evidence type="ECO:0000256" key="5">
    <source>
        <dbReference type="ARBA" id="ARBA00022801"/>
    </source>
</evidence>
<dbReference type="GO" id="GO:0006508">
    <property type="term" value="P:proteolysis"/>
    <property type="evidence" value="ECO:0007669"/>
    <property type="project" value="UniProtKB-KW"/>
</dbReference>
<feature type="domain" description="Peptidase M4 C-terminal" evidence="11">
    <location>
        <begin position="405"/>
        <end position="603"/>
    </location>
</feature>
<evidence type="ECO:0000256" key="2">
    <source>
        <dbReference type="ARBA" id="ARBA00022670"/>
    </source>
</evidence>
<dbReference type="InterPro" id="IPR027268">
    <property type="entry name" value="Peptidase_M4/M1_CTD_sf"/>
</dbReference>
<evidence type="ECO:0000313" key="15">
    <source>
        <dbReference type="Proteomes" id="UP000197768"/>
    </source>
</evidence>
<evidence type="ECO:0000256" key="8">
    <source>
        <dbReference type="PIRSR" id="PIRSR623612-1"/>
    </source>
</evidence>
<dbReference type="Pfam" id="PF18962">
    <property type="entry name" value="Por_Secre_tail"/>
    <property type="match status" value="1"/>
</dbReference>
<dbReference type="Pfam" id="PF02868">
    <property type="entry name" value="Peptidase_M4_C"/>
    <property type="match status" value="1"/>
</dbReference>
<dbReference type="PANTHER" id="PTHR33794:SF1">
    <property type="entry name" value="BACILLOLYSIN"/>
    <property type="match status" value="1"/>
</dbReference>
<gene>
    <name evidence="14" type="ORF">BWK59_13255</name>
</gene>
<dbReference type="PANTHER" id="PTHR33794">
    <property type="entry name" value="BACILLOLYSIN"/>
    <property type="match status" value="1"/>
</dbReference>
<feature type="domain" description="Peptidase M4" evidence="10">
    <location>
        <begin position="249"/>
        <end position="401"/>
    </location>
</feature>
<organism evidence="14 15">
    <name type="scientific">Flavobacterium davisii</name>
    <dbReference type="NCBI Taxonomy" id="2906077"/>
    <lineage>
        <taxon>Bacteria</taxon>
        <taxon>Pseudomonadati</taxon>
        <taxon>Bacteroidota</taxon>
        <taxon>Flavobacteriia</taxon>
        <taxon>Flavobacteriales</taxon>
        <taxon>Flavobacteriaceae</taxon>
        <taxon>Flavobacterium</taxon>
    </lineage>
</organism>
<keyword evidence="5" id="KW-0378">Hydrolase</keyword>
<comment type="caution">
    <text evidence="14">The sequence shown here is derived from an EMBL/GenBank/DDBJ whole genome shotgun (WGS) entry which is preliminary data.</text>
</comment>
<feature type="domain" description="Secretion system C-terminal sorting" evidence="13">
    <location>
        <begin position="929"/>
        <end position="1003"/>
    </location>
</feature>
<reference evidence="14 15" key="1">
    <citation type="journal article" date="2017" name="Infect. Genet. Evol.">
        <title>Comparative genome analysis of fish pathogen Flavobacterium columnare reveals extensive sequence diversity within the species.</title>
        <authorList>
            <person name="Kayansamruaj P."/>
            <person name="Dong H.T."/>
            <person name="Hirono I."/>
            <person name="Kondo H."/>
            <person name="Senapin S."/>
            <person name="Rodkhum C."/>
        </authorList>
    </citation>
    <scope>NUCLEOTIDE SEQUENCE [LARGE SCALE GENOMIC DNA]</scope>
    <source>
        <strain evidence="14 15">1215</strain>
    </source>
</reference>
<feature type="active site" evidence="8">
    <location>
        <position position="395"/>
    </location>
</feature>
<evidence type="ECO:0000313" key="14">
    <source>
        <dbReference type="EMBL" id="OWP82929.1"/>
    </source>
</evidence>
<dbReference type="Gene3D" id="1.10.390.10">
    <property type="entry name" value="Neutral Protease Domain 2"/>
    <property type="match status" value="1"/>
</dbReference>
<evidence type="ECO:0000256" key="9">
    <source>
        <dbReference type="SAM" id="SignalP"/>
    </source>
</evidence>
<dbReference type="EMBL" id="MTCZ01000208">
    <property type="protein sequence ID" value="OWP82929.1"/>
    <property type="molecule type" value="Genomic_DNA"/>
</dbReference>
<feature type="chain" id="PRO_5012309301" evidence="9">
    <location>
        <begin position="28"/>
        <end position="1004"/>
    </location>
</feature>
<sequence length="1004" mass="111430">MIIKKTNMKKKYFLLFSMFSTILNTQAQENVKFESKKEYQKTFRMDKGISREKALETIEKSYGLDKNNQYKISSTTSDITGLTHQRHQQYYKGLKVEFGTFITHEKNGMIESINTELYNAKSLALNPQLSPERCFQYALDYANAEKYLWEDSEQSKIIEYQKPKGELVIFPDTNSGKIYLAYKYDIYSTKPISRKEYYINANTGVLLYANPLIKHLHKNQASDQLQQKQNKQIENIILSSATAFVAGNAATRYSGNRSIETTLDVSTNRYISSDVTRGKGIITYNCAGGNYANTPFSDNDNNWTAAEFHNAAKDDAGLDAHWGAEKTYDFWKNIFNRNSFDDKGTIIKSYVNTDLKAIDPTNSSSDNAFWNGQIMTYGKGTNFDALTAIDICGHEIGHAICEYTANLAYKNQSGAMNEAFSDIWGVCIEQYARNGNLNAAADTASPGTSNIWKMGEDIGIALRSMSYPNTKRDPDTFLGLYYVDTQDDTGITPECTDPNDGNDECGVHTNSGVLNHWFYILTAGKSGTNNASLANGGQDVYNVQGIGMAKAAQIAYYAERDYLTPNATFMDCRNATIAVANSLYCASSQEVQSVTDAWYAVNVGNAYTAFSNDVTLKSLQGGNTNINCGAPYNPTVTFENGGSNSINSVTITYNLDGGADSIINWTGNLAKCEQATQVLNINSLTRGYHILNVTTNITNDGLATNNTKSMVILVNDSGNVGAVNTFNTANDVLVSVDKGDKSNTVWERGFVNKTKLSALATDNSPGYITKLVGNYPDKTTSYLVSQCYNLSNLTNAKVSFDMAFDLESNWDILYFEYSTNNGATWTPLGNMGNTWYNSSRIPDGRDCFNCIGKQWTGDYDVAPVGGNGNNGNKRNYSQSLNEVGPASNAIFRFTFISDDTSNQEGVFIDNFIIQGTLGNEVNNFEKFEIFPNPSNGKFNIILSTDEEVKIQLFDLGGRNMFEKKYEVKGSEFNNEIDLSNISSGVYILNIESKNKKESRRIIIN</sequence>